<keyword evidence="1" id="KW-0472">Membrane</keyword>
<protein>
    <submittedName>
        <fullName evidence="3">Uncharacterized protein</fullName>
    </submittedName>
</protein>
<evidence type="ECO:0000313" key="3">
    <source>
        <dbReference type="WBParaSite" id="nRc.2.0.1.t30925-RA"/>
    </source>
</evidence>
<evidence type="ECO:0000313" key="2">
    <source>
        <dbReference type="Proteomes" id="UP000887565"/>
    </source>
</evidence>
<feature type="transmembrane region" description="Helical" evidence="1">
    <location>
        <begin position="85"/>
        <end position="106"/>
    </location>
</feature>
<dbReference type="WBParaSite" id="nRc.2.0.1.t30925-RA">
    <property type="protein sequence ID" value="nRc.2.0.1.t30925-RA"/>
    <property type="gene ID" value="nRc.2.0.1.g30925"/>
</dbReference>
<dbReference type="Proteomes" id="UP000887565">
    <property type="component" value="Unplaced"/>
</dbReference>
<accession>A0A915JWX7</accession>
<proteinExistence type="predicted"/>
<name>A0A915JWX7_ROMCU</name>
<organism evidence="2 3">
    <name type="scientific">Romanomermis culicivorax</name>
    <name type="common">Nematode worm</name>
    <dbReference type="NCBI Taxonomy" id="13658"/>
    <lineage>
        <taxon>Eukaryota</taxon>
        <taxon>Metazoa</taxon>
        <taxon>Ecdysozoa</taxon>
        <taxon>Nematoda</taxon>
        <taxon>Enoplea</taxon>
        <taxon>Dorylaimia</taxon>
        <taxon>Mermithida</taxon>
        <taxon>Mermithoidea</taxon>
        <taxon>Mermithidae</taxon>
        <taxon>Romanomermis</taxon>
    </lineage>
</organism>
<keyword evidence="1" id="KW-0812">Transmembrane</keyword>
<keyword evidence="2" id="KW-1185">Reference proteome</keyword>
<keyword evidence="1" id="KW-1133">Transmembrane helix</keyword>
<sequence>MEPNEHYLSRKAKKSILMLELICRALMRYGDNEEFDDDGALNARKSLFVIQFVLLKIMENSTIFSPNETQVKVADSAKIFHGPEITILLLIFSLFINLAFIWYVVLPIRHPKKTGYEHLP</sequence>
<reference evidence="3" key="1">
    <citation type="submission" date="2022-11" db="UniProtKB">
        <authorList>
            <consortium name="WormBaseParasite"/>
        </authorList>
    </citation>
    <scope>IDENTIFICATION</scope>
</reference>
<dbReference type="AlphaFoldDB" id="A0A915JWX7"/>
<evidence type="ECO:0000256" key="1">
    <source>
        <dbReference type="SAM" id="Phobius"/>
    </source>
</evidence>